<dbReference type="SMART" id="SM00903">
    <property type="entry name" value="Flavin_Reduct"/>
    <property type="match status" value="1"/>
</dbReference>
<dbReference type="Proteomes" id="UP001356428">
    <property type="component" value="Chromosome"/>
</dbReference>
<dbReference type="InterPro" id="IPR002563">
    <property type="entry name" value="Flavin_Rdtase-like_dom"/>
</dbReference>
<dbReference type="Pfam" id="PF01613">
    <property type="entry name" value="Flavin_Reduct"/>
    <property type="match status" value="1"/>
</dbReference>
<reference evidence="4 5" key="1">
    <citation type="submission" date="2022-10" db="EMBL/GenBank/DDBJ databases">
        <title>The complete genomes of actinobacterial strains from the NBC collection.</title>
        <authorList>
            <person name="Joergensen T.S."/>
            <person name="Alvarez Arevalo M."/>
            <person name="Sterndorff E.B."/>
            <person name="Faurdal D."/>
            <person name="Vuksanovic O."/>
            <person name="Mourched A.-S."/>
            <person name="Charusanti P."/>
            <person name="Shaw S."/>
            <person name="Blin K."/>
            <person name="Weber T."/>
        </authorList>
    </citation>
    <scope>NUCLEOTIDE SEQUENCE [LARGE SCALE GENOMIC DNA]</scope>
    <source>
        <strain evidence="4 5">NBC 01792</strain>
    </source>
</reference>
<dbReference type="InterPro" id="IPR050268">
    <property type="entry name" value="NADH-dep_flavin_reductase"/>
</dbReference>
<name>A0ABZ1EPD9_9ACTN</name>
<accession>A0ABZ1EPD9</accession>
<feature type="domain" description="Flavin reductase like" evidence="3">
    <location>
        <begin position="20"/>
        <end position="163"/>
    </location>
</feature>
<protein>
    <submittedName>
        <fullName evidence="4">Flavin reductase family protein</fullName>
    </submittedName>
</protein>
<dbReference type="SUPFAM" id="SSF50475">
    <property type="entry name" value="FMN-binding split barrel"/>
    <property type="match status" value="1"/>
</dbReference>
<gene>
    <name evidence="4" type="ORF">OG849_00925</name>
</gene>
<evidence type="ECO:0000313" key="5">
    <source>
        <dbReference type="Proteomes" id="UP001356428"/>
    </source>
</evidence>
<evidence type="ECO:0000256" key="2">
    <source>
        <dbReference type="ARBA" id="ARBA00023002"/>
    </source>
</evidence>
<dbReference type="Gene3D" id="2.30.110.10">
    <property type="entry name" value="Electron Transport, Fmn-binding Protein, Chain A"/>
    <property type="match status" value="1"/>
</dbReference>
<dbReference type="RefSeq" id="WP_326707438.1">
    <property type="nucleotide sequence ID" value="NZ_CP109083.1"/>
</dbReference>
<dbReference type="PANTHER" id="PTHR30466:SF11">
    <property type="entry name" value="FLAVIN-DEPENDENT MONOOXYGENASE, REDUCTASE SUBUNIT HSAB"/>
    <property type="match status" value="1"/>
</dbReference>
<dbReference type="PANTHER" id="PTHR30466">
    <property type="entry name" value="FLAVIN REDUCTASE"/>
    <property type="match status" value="1"/>
</dbReference>
<evidence type="ECO:0000256" key="1">
    <source>
        <dbReference type="ARBA" id="ARBA00008898"/>
    </source>
</evidence>
<evidence type="ECO:0000259" key="3">
    <source>
        <dbReference type="SMART" id="SM00903"/>
    </source>
</evidence>
<keyword evidence="2" id="KW-0560">Oxidoreductase</keyword>
<dbReference type="InterPro" id="IPR012349">
    <property type="entry name" value="Split_barrel_FMN-bd"/>
</dbReference>
<sequence>MNNAHPALDEHASASFRSTLGNFCSGVTVVTALGDDGLFGFTCQAFSSLSLDPPQIVLCVSRASTTWPAISRLRRFCINVLSESQQQLSDRFSRSGTDKFAGVRWNYSPGGNPLLAGASAWIECEINTEYPGGDHLIVVADVRWLDAGPAERPLVYHRGRYTALRDSNPA</sequence>
<comment type="similarity">
    <text evidence="1">Belongs to the non-flavoprotein flavin reductase family.</text>
</comment>
<organism evidence="4 5">
    <name type="scientific">Streptomyces cyaneofuscatus</name>
    <dbReference type="NCBI Taxonomy" id="66883"/>
    <lineage>
        <taxon>Bacteria</taxon>
        <taxon>Bacillati</taxon>
        <taxon>Actinomycetota</taxon>
        <taxon>Actinomycetes</taxon>
        <taxon>Kitasatosporales</taxon>
        <taxon>Streptomycetaceae</taxon>
        <taxon>Streptomyces</taxon>
    </lineage>
</organism>
<proteinExistence type="inferred from homology"/>
<evidence type="ECO:0000313" key="4">
    <source>
        <dbReference type="EMBL" id="WSB05910.1"/>
    </source>
</evidence>
<keyword evidence="5" id="KW-1185">Reference proteome</keyword>
<dbReference type="EMBL" id="CP109083">
    <property type="protein sequence ID" value="WSB05910.1"/>
    <property type="molecule type" value="Genomic_DNA"/>
</dbReference>